<name>A0A1E3G209_9BACT</name>
<comment type="caution">
    <text evidence="2">The sequence shown here is derived from an EMBL/GenBank/DDBJ whole genome shotgun (WGS) entry which is preliminary data.</text>
</comment>
<accession>A0A1E3G209</accession>
<reference evidence="3" key="1">
    <citation type="submission" date="2016-04" db="EMBL/GenBank/DDBJ databases">
        <title>The genome sequence project of a novel Fervidobacterium isolate from a hot spring in Thailand.</title>
        <authorList>
            <person name="Gonzalez J.M."/>
            <person name="Cuecas A."/>
            <person name="Kanoksilapatham W."/>
        </authorList>
    </citation>
    <scope>NUCLEOTIDE SEQUENCE [LARGE SCALE GENOMIC DNA]</scope>
    <source>
        <strain evidence="3">FC2004</strain>
    </source>
</reference>
<organism evidence="2 3">
    <name type="scientific">Fervidobacterium thailandense</name>
    <dbReference type="NCBI Taxonomy" id="1008305"/>
    <lineage>
        <taxon>Bacteria</taxon>
        <taxon>Thermotogati</taxon>
        <taxon>Thermotogota</taxon>
        <taxon>Thermotogae</taxon>
        <taxon>Thermotogales</taxon>
        <taxon>Fervidobacteriaceae</taxon>
        <taxon>Fervidobacterium</taxon>
    </lineage>
</organism>
<dbReference type="STRING" id="1008305.A4H02_08330"/>
<keyword evidence="1" id="KW-0472">Membrane</keyword>
<dbReference type="RefSeq" id="WP_069293722.1">
    <property type="nucleotide sequence ID" value="NZ_CP140110.1"/>
</dbReference>
<dbReference type="EMBL" id="LWAF01000016">
    <property type="protein sequence ID" value="ODN29863.1"/>
    <property type="molecule type" value="Genomic_DNA"/>
</dbReference>
<dbReference type="AlphaFoldDB" id="A0A1E3G209"/>
<evidence type="ECO:0000313" key="3">
    <source>
        <dbReference type="Proteomes" id="UP000094570"/>
    </source>
</evidence>
<evidence type="ECO:0000313" key="2">
    <source>
        <dbReference type="EMBL" id="ODN29863.1"/>
    </source>
</evidence>
<keyword evidence="1" id="KW-1133">Transmembrane helix</keyword>
<keyword evidence="1" id="KW-0812">Transmembrane</keyword>
<feature type="transmembrane region" description="Helical" evidence="1">
    <location>
        <begin position="45"/>
        <end position="63"/>
    </location>
</feature>
<dbReference type="OrthoDB" id="46826at2"/>
<dbReference type="Proteomes" id="UP000094570">
    <property type="component" value="Unassembled WGS sequence"/>
</dbReference>
<proteinExistence type="predicted"/>
<gene>
    <name evidence="2" type="ORF">A4H02_08330</name>
</gene>
<keyword evidence="3" id="KW-1185">Reference proteome</keyword>
<protein>
    <submittedName>
        <fullName evidence="2">Uncharacterized protein</fullName>
    </submittedName>
</protein>
<evidence type="ECO:0000256" key="1">
    <source>
        <dbReference type="SAM" id="Phobius"/>
    </source>
</evidence>
<sequence>MNELFDEKTYKKLVKMFYLRLDYRPGPNMEEKILRALRRRKRRMLFFKVSIVVLLALIAIWLGPSRTRDILSSVLGDITEGKRNEQVKEQQDIVFETLKYTSVANDGHWSENW</sequence>